<reference evidence="2" key="1">
    <citation type="journal article" date="2015" name="J. Antimicrob. Chemother.">
        <title>Coexistence of a novel KPC-2-encoding MDR plasmid and an NDM-1-encoding pNDM-HN380-like plasmid in a clinical isolate of Citrobacter freundii.</title>
        <authorList>
            <person name="Feng J."/>
            <person name="Qiu Y."/>
            <person name="Yin Z."/>
            <person name="Chen W."/>
            <person name="Yang H."/>
            <person name="Yang W."/>
            <person name="Wang J."/>
            <person name="Gao Y."/>
            <person name="Zhou D."/>
        </authorList>
    </citation>
    <scope>NUCLEOTIDE SEQUENCE</scope>
    <source>
        <strain evidence="2">112298</strain>
        <plasmid evidence="2">p112298-KPC</plasmid>
    </source>
</reference>
<sequence>MKREGFWRYATPPVSFFGIPLPFLLLYLIWFRWPSMNTLYICSAILGFFVALNFFGWSVRAICLRVISTFRGKIASGRPWWYRHFIETPRDWTGL</sequence>
<dbReference type="EMBL" id="JAWPBU010000033">
    <property type="protein sequence ID" value="MDW2760946.1"/>
    <property type="molecule type" value="Genomic_DNA"/>
</dbReference>
<keyword evidence="1" id="KW-0812">Transmembrane</keyword>
<dbReference type="RefSeq" id="WP_048227635.1">
    <property type="nucleotide sequence ID" value="NZ_CM008470.1"/>
</dbReference>
<protein>
    <submittedName>
        <fullName evidence="2 3">Conjugal transfer protein</fullName>
    </submittedName>
</protein>
<name>A0A0K2CS53_CITFR</name>
<feature type="transmembrane region" description="Helical" evidence="1">
    <location>
        <begin position="37"/>
        <end position="55"/>
    </location>
</feature>
<dbReference type="EMBL" id="KP987215">
    <property type="protein sequence ID" value="ALA08789.1"/>
    <property type="molecule type" value="Genomic_DNA"/>
</dbReference>
<dbReference type="GeneID" id="39724690"/>
<evidence type="ECO:0000313" key="5">
    <source>
        <dbReference type="EMBL" id="MDW2760946.1"/>
    </source>
</evidence>
<reference evidence="5" key="5">
    <citation type="submission" date="2023-10" db="EMBL/GenBank/DDBJ databases">
        <title>Fecal carriage and genetic characteristics of carbapenem-resistant Enterobacterales among healthy adults from four provinces of China.</title>
        <authorList>
            <person name="Li Y."/>
            <person name="Zhang R."/>
        </authorList>
    </citation>
    <scope>NUCLEOTIDE SEQUENCE</scope>
    <source>
        <strain evidence="5">HN-136</strain>
    </source>
</reference>
<reference evidence="4" key="3">
    <citation type="submission" date="2020-09" db="EMBL/GenBank/DDBJ databases">
        <authorList>
            <consortium name="NCBI Pathogen Detection Project"/>
        </authorList>
    </citation>
    <scope>NUCLEOTIDE SEQUENCE</scope>
    <source>
        <strain evidence="4">O50</strain>
    </source>
</reference>
<geneLocation type="plasmid" evidence="2">
    <name>p112298-KPC</name>
</geneLocation>
<evidence type="ECO:0000313" key="3">
    <source>
        <dbReference type="EMBL" id="EHT9941357.1"/>
    </source>
</evidence>
<accession>A0A0K2CS53</accession>
<keyword evidence="1" id="KW-1133">Transmembrane helix</keyword>
<dbReference type="EMBL" id="DACSXJ010000037">
    <property type="protein sequence ID" value="HAT3899812.1"/>
    <property type="molecule type" value="Genomic_DNA"/>
</dbReference>
<feature type="transmembrane region" description="Helical" evidence="1">
    <location>
        <begin position="12"/>
        <end position="31"/>
    </location>
</feature>
<keyword evidence="2" id="KW-0614">Plasmid</keyword>
<reference evidence="4" key="2">
    <citation type="journal article" date="2018" name="Genome Biol.">
        <title>SKESA: strategic k-mer extension for scrupulous assemblies.</title>
        <authorList>
            <person name="Souvorov A."/>
            <person name="Agarwala R."/>
            <person name="Lipman D.J."/>
        </authorList>
    </citation>
    <scope>NUCLEOTIDE SEQUENCE</scope>
    <source>
        <strain evidence="4">O50</strain>
    </source>
</reference>
<proteinExistence type="predicted"/>
<dbReference type="EMBL" id="ABBJDF010000031">
    <property type="protein sequence ID" value="EHT9941357.1"/>
    <property type="molecule type" value="Genomic_DNA"/>
</dbReference>
<organism evidence="2">
    <name type="scientific">Citrobacter freundii</name>
    <dbReference type="NCBI Taxonomy" id="546"/>
    <lineage>
        <taxon>Bacteria</taxon>
        <taxon>Pseudomonadati</taxon>
        <taxon>Pseudomonadota</taxon>
        <taxon>Gammaproteobacteria</taxon>
        <taxon>Enterobacterales</taxon>
        <taxon>Enterobacteriaceae</taxon>
        <taxon>Citrobacter</taxon>
        <taxon>Citrobacter freundii complex</taxon>
    </lineage>
</organism>
<dbReference type="AlphaFoldDB" id="A0A0K2CS53"/>
<evidence type="ECO:0000256" key="1">
    <source>
        <dbReference type="SAM" id="Phobius"/>
    </source>
</evidence>
<gene>
    <name evidence="2" type="primary">traK</name>
    <name evidence="4" type="ORF">I9Y29_004294</name>
    <name evidence="3" type="ORF">KY227_004504</name>
    <name evidence="2" type="ORF">p112298KPC_110</name>
    <name evidence="5" type="ORF">RYZ67_21035</name>
</gene>
<evidence type="ECO:0000313" key="2">
    <source>
        <dbReference type="EMBL" id="ALA08789.1"/>
    </source>
</evidence>
<dbReference type="Proteomes" id="UP000855471">
    <property type="component" value="Unassembled WGS sequence"/>
</dbReference>
<evidence type="ECO:0000313" key="4">
    <source>
        <dbReference type="EMBL" id="HAT3899812.1"/>
    </source>
</evidence>
<keyword evidence="1" id="KW-0472">Membrane</keyword>
<reference evidence="3" key="4">
    <citation type="submission" date="2021-07" db="EMBL/GenBank/DDBJ databases">
        <authorList>
            <consortium name="Clinical and Environmental Microbiology Branch: Whole genome sequencing antimicrobial resistance pathogens in the healthcare setting"/>
        </authorList>
    </citation>
    <scope>NUCLEOTIDE SEQUENCE</scope>
    <source>
        <strain evidence="3">2021DK-00049</strain>
    </source>
</reference>
<dbReference type="Proteomes" id="UP001278087">
    <property type="component" value="Unassembled WGS sequence"/>
</dbReference>